<dbReference type="PROSITE" id="PS51198">
    <property type="entry name" value="UVRD_HELICASE_ATP_BIND"/>
    <property type="match status" value="1"/>
</dbReference>
<keyword evidence="3 5" id="KW-0347">Helicase</keyword>
<dbReference type="InterPro" id="IPR027417">
    <property type="entry name" value="P-loop_NTPase"/>
</dbReference>
<evidence type="ECO:0000256" key="1">
    <source>
        <dbReference type="ARBA" id="ARBA00022741"/>
    </source>
</evidence>
<keyword evidence="8" id="KW-1185">Reference proteome</keyword>
<evidence type="ECO:0000313" key="7">
    <source>
        <dbReference type="EMBL" id="TXL65631.1"/>
    </source>
</evidence>
<comment type="caution">
    <text evidence="7">The sequence shown here is derived from an EMBL/GenBank/DDBJ whole genome shotgun (WGS) entry which is preliminary data.</text>
</comment>
<keyword evidence="1 5" id="KW-0547">Nucleotide-binding</keyword>
<sequence length="506" mass="59967">MRKLTDRIFDQSERDEILNSNHPHYVISASAGSGKTTMLVDKAFSIIDRKIIKPFQQIAMITFTRLATRQVNEQIQKKMNESLITDKKKSNYYKHFRVSTTESFILSEIIKPFLREAYGADYPTGENLTQNYNETYKFKSFDQGLENIKTQLVIGSFKDNKINFVYQLGLNILKKSRNARKYMKARFPIIMVDEYQDVDNDMHELYMYLKDMLEIHLFLVGDIKQMLYTFRGADPLLIESLTEDNGFREYKLTHNFRSHMSIVDYSYNFFEKENLNISYKENRVQFYFSENINQNINKFISHSNSADDTFAYLFSNRPQWQREKDTFEKHDFVFIDNPPLDSGYPNYEVLEPVLKLYFNRGTYNIYSMLDEMVIEAKTSFVSKAYEIEETLYDDQEKVLKLVEEITDRTLLDEEKQKFIETLDEKYEVNFIIKKPKRVALTIHTSKGLEFDHVLINADSFFYSKKFLKQNHYVAITRPKESLHIISNTKYETILNEYGVSTELQLV</sequence>
<protein>
    <submittedName>
        <fullName evidence="7">ATP-dependent helicase</fullName>
    </submittedName>
</protein>
<organism evidence="7 8">
    <name type="scientific">Cerasibacillus terrae</name>
    <dbReference type="NCBI Taxonomy" id="2498845"/>
    <lineage>
        <taxon>Bacteria</taxon>
        <taxon>Bacillati</taxon>
        <taxon>Bacillota</taxon>
        <taxon>Bacilli</taxon>
        <taxon>Bacillales</taxon>
        <taxon>Bacillaceae</taxon>
        <taxon>Cerasibacillus</taxon>
    </lineage>
</organism>
<dbReference type="CDD" id="cd18809">
    <property type="entry name" value="SF1_C_RecD"/>
    <property type="match status" value="1"/>
</dbReference>
<keyword evidence="4 5" id="KW-0067">ATP-binding</keyword>
<dbReference type="Pfam" id="PF13538">
    <property type="entry name" value="UvrD_C_2"/>
    <property type="match status" value="1"/>
</dbReference>
<dbReference type="EMBL" id="VDUW01000003">
    <property type="protein sequence ID" value="TXL65631.1"/>
    <property type="molecule type" value="Genomic_DNA"/>
</dbReference>
<dbReference type="InterPro" id="IPR027785">
    <property type="entry name" value="UvrD-like_helicase_C"/>
</dbReference>
<dbReference type="InterPro" id="IPR000212">
    <property type="entry name" value="DNA_helicase_UvrD/REP"/>
</dbReference>
<evidence type="ECO:0000256" key="3">
    <source>
        <dbReference type="ARBA" id="ARBA00022806"/>
    </source>
</evidence>
<evidence type="ECO:0000313" key="8">
    <source>
        <dbReference type="Proteomes" id="UP000321574"/>
    </source>
</evidence>
<reference evidence="7 8" key="1">
    <citation type="submission" date="2019-06" db="EMBL/GenBank/DDBJ databases">
        <title>Cerasibacillus sp. nov., isolated from maize field.</title>
        <authorList>
            <person name="Lin S.-Y."/>
            <person name="Tsai C.-F."/>
            <person name="Young C.-C."/>
        </authorList>
    </citation>
    <scope>NUCLEOTIDE SEQUENCE [LARGE SCALE GENOMIC DNA]</scope>
    <source>
        <strain evidence="7 8">CC-CFT480</strain>
    </source>
</reference>
<dbReference type="Pfam" id="PF00580">
    <property type="entry name" value="UvrD-helicase"/>
    <property type="match status" value="2"/>
</dbReference>
<dbReference type="Gene3D" id="3.40.50.300">
    <property type="entry name" value="P-loop containing nucleotide triphosphate hydrolases"/>
    <property type="match status" value="2"/>
</dbReference>
<dbReference type="GO" id="GO:0003677">
    <property type="term" value="F:DNA binding"/>
    <property type="evidence" value="ECO:0007669"/>
    <property type="project" value="InterPro"/>
</dbReference>
<keyword evidence="2 5" id="KW-0378">Hydrolase</keyword>
<dbReference type="GO" id="GO:0000725">
    <property type="term" value="P:recombinational repair"/>
    <property type="evidence" value="ECO:0007669"/>
    <property type="project" value="TreeGrafter"/>
</dbReference>
<dbReference type="GO" id="GO:0043138">
    <property type="term" value="F:3'-5' DNA helicase activity"/>
    <property type="evidence" value="ECO:0007669"/>
    <property type="project" value="TreeGrafter"/>
</dbReference>
<dbReference type="GO" id="GO:0016787">
    <property type="term" value="F:hydrolase activity"/>
    <property type="evidence" value="ECO:0007669"/>
    <property type="project" value="UniProtKB-UniRule"/>
</dbReference>
<dbReference type="PANTHER" id="PTHR11070:SF67">
    <property type="entry name" value="DNA 3'-5' HELICASE"/>
    <property type="match status" value="1"/>
</dbReference>
<dbReference type="AlphaFoldDB" id="A0A5C8NXA5"/>
<dbReference type="GO" id="GO:0005829">
    <property type="term" value="C:cytosol"/>
    <property type="evidence" value="ECO:0007669"/>
    <property type="project" value="TreeGrafter"/>
</dbReference>
<proteinExistence type="predicted"/>
<dbReference type="OrthoDB" id="9765670at2"/>
<evidence type="ECO:0000256" key="5">
    <source>
        <dbReference type="PROSITE-ProRule" id="PRU00560"/>
    </source>
</evidence>
<dbReference type="InterPro" id="IPR014016">
    <property type="entry name" value="UvrD-like_ATP-bd"/>
</dbReference>
<evidence type="ECO:0000256" key="4">
    <source>
        <dbReference type="ARBA" id="ARBA00022840"/>
    </source>
</evidence>
<feature type="binding site" evidence="5">
    <location>
        <begin position="29"/>
        <end position="36"/>
    </location>
    <ligand>
        <name>ATP</name>
        <dbReference type="ChEBI" id="CHEBI:30616"/>
    </ligand>
</feature>
<dbReference type="Proteomes" id="UP000321574">
    <property type="component" value="Unassembled WGS sequence"/>
</dbReference>
<dbReference type="SUPFAM" id="SSF52540">
    <property type="entry name" value="P-loop containing nucleoside triphosphate hydrolases"/>
    <property type="match status" value="1"/>
</dbReference>
<evidence type="ECO:0000259" key="6">
    <source>
        <dbReference type="PROSITE" id="PS51198"/>
    </source>
</evidence>
<evidence type="ECO:0000256" key="2">
    <source>
        <dbReference type="ARBA" id="ARBA00022801"/>
    </source>
</evidence>
<gene>
    <name evidence="7" type="ORF">FHP05_05775</name>
</gene>
<feature type="domain" description="UvrD-like helicase ATP-binding" evidence="6">
    <location>
        <begin position="8"/>
        <end position="259"/>
    </location>
</feature>
<accession>A0A5C8NXA5</accession>
<name>A0A5C8NXA5_9BACI</name>
<dbReference type="PANTHER" id="PTHR11070">
    <property type="entry name" value="UVRD / RECB / PCRA DNA HELICASE FAMILY MEMBER"/>
    <property type="match status" value="1"/>
</dbReference>
<dbReference type="GO" id="GO:0005524">
    <property type="term" value="F:ATP binding"/>
    <property type="evidence" value="ECO:0007669"/>
    <property type="project" value="UniProtKB-UniRule"/>
</dbReference>